<evidence type="ECO:0000313" key="5">
    <source>
        <dbReference type="EMBL" id="MFC0213279.1"/>
    </source>
</evidence>
<keyword evidence="2 4" id="KW-0472">Membrane</keyword>
<evidence type="ECO:0000256" key="3">
    <source>
        <dbReference type="SAM" id="MobiDB-lite"/>
    </source>
</evidence>
<evidence type="ECO:0000313" key="6">
    <source>
        <dbReference type="Proteomes" id="UP001589776"/>
    </source>
</evidence>
<feature type="transmembrane region" description="Helical" evidence="4">
    <location>
        <begin position="338"/>
        <end position="360"/>
    </location>
</feature>
<keyword evidence="4" id="KW-0812">Transmembrane</keyword>
<evidence type="ECO:0000256" key="2">
    <source>
        <dbReference type="ARBA" id="ARBA00023136"/>
    </source>
</evidence>
<keyword evidence="6" id="KW-1185">Reference proteome</keyword>
<feature type="transmembrane region" description="Helical" evidence="4">
    <location>
        <begin position="428"/>
        <end position="449"/>
    </location>
</feature>
<dbReference type="Pfam" id="PF03323">
    <property type="entry name" value="GerA"/>
    <property type="match status" value="1"/>
</dbReference>
<protein>
    <submittedName>
        <fullName evidence="5">Spore germination protein</fullName>
    </submittedName>
</protein>
<name>A0ABV6DKX2_9BACL</name>
<accession>A0ABV6DKX2</accession>
<feature type="region of interest" description="Disordered" evidence="3">
    <location>
        <begin position="1"/>
        <end position="44"/>
    </location>
</feature>
<feature type="region of interest" description="Disordered" evidence="3">
    <location>
        <begin position="540"/>
        <end position="563"/>
    </location>
</feature>
<feature type="compositionally biased region" description="Basic and acidic residues" evidence="3">
    <location>
        <begin position="554"/>
        <end position="563"/>
    </location>
</feature>
<reference evidence="5 6" key="1">
    <citation type="submission" date="2024-09" db="EMBL/GenBank/DDBJ databases">
        <authorList>
            <person name="Sun Q."/>
            <person name="Mori K."/>
        </authorList>
    </citation>
    <scope>NUCLEOTIDE SEQUENCE [LARGE SCALE GENOMIC DNA]</scope>
    <source>
        <strain evidence="5 6">CCM 7759</strain>
    </source>
</reference>
<dbReference type="InterPro" id="IPR004995">
    <property type="entry name" value="Spore_Ger"/>
</dbReference>
<dbReference type="RefSeq" id="WP_377470570.1">
    <property type="nucleotide sequence ID" value="NZ_JBHLWN010000048.1"/>
</dbReference>
<feature type="transmembrane region" description="Helical" evidence="4">
    <location>
        <begin position="299"/>
        <end position="317"/>
    </location>
</feature>
<feature type="transmembrane region" description="Helical" evidence="4">
    <location>
        <begin position="461"/>
        <end position="489"/>
    </location>
</feature>
<dbReference type="PIRSF" id="PIRSF005690">
    <property type="entry name" value="GerBA"/>
    <property type="match status" value="1"/>
</dbReference>
<proteinExistence type="inferred from homology"/>
<evidence type="ECO:0000256" key="1">
    <source>
        <dbReference type="ARBA" id="ARBA00005278"/>
    </source>
</evidence>
<comment type="similarity">
    <text evidence="1">Belongs to the GerABKA family.</text>
</comment>
<sequence>MRQKGRTPGLLTRMLHERRHPSSDEGESGVRAESGVPSGEPGTASHVTHIRFLDDLKREPLFASLAENRQALKHFFQDCSDIVVRDIEFEAGIPGLIAFTDGLVNSAVQHEALEAMLVFEGVSTDIETFMHANLPVGQVAAKDNFGEVLLGILGGDTAVFVGDQSKAVLLSIRGPEKRSISEPDTEAVVRGPKEGFVESLRTNTSLIRRKLKTPRLKMKSMVIGKETNTSIVVSYLEDIAVPSTVEEVIKRIKKINIDGVLESGYIEEFIQDNSYSPFPQVQYTERPDVVAAALLQGRVAIIVDGTPFVLLVPFVFAQIMQASEDYYERFQIATLIRWLRYLFLVLSVTTPAFYVAVMTFHQDLLPTTLLLTIAAARENIPFPAVVEALIMEVTFEALREAGIRLPKTIGSAVSILGALVIGQSAVQAGIVSAPMVIVVSITGIASFTIPKFNGAIALRMLRFPILLVASVFGFYGILLCAILIVGHLAGLRSFGIPYLSPLGPLSAADLSDTLVRAPWWTMDKRPQFMPVQDNVRLDTELPDEIAEQSGQEGRNIDHKEDDS</sequence>
<organism evidence="5 6">
    <name type="scientific">Paenibacillus chartarius</name>
    <dbReference type="NCBI Taxonomy" id="747481"/>
    <lineage>
        <taxon>Bacteria</taxon>
        <taxon>Bacillati</taxon>
        <taxon>Bacillota</taxon>
        <taxon>Bacilli</taxon>
        <taxon>Bacillales</taxon>
        <taxon>Paenibacillaceae</taxon>
        <taxon>Paenibacillus</taxon>
    </lineage>
</organism>
<keyword evidence="4" id="KW-1133">Transmembrane helix</keyword>
<evidence type="ECO:0000256" key="4">
    <source>
        <dbReference type="SAM" id="Phobius"/>
    </source>
</evidence>
<dbReference type="PANTHER" id="PTHR22550">
    <property type="entry name" value="SPORE GERMINATION PROTEIN"/>
    <property type="match status" value="1"/>
</dbReference>
<dbReference type="Proteomes" id="UP001589776">
    <property type="component" value="Unassembled WGS sequence"/>
</dbReference>
<dbReference type="PANTHER" id="PTHR22550:SF5">
    <property type="entry name" value="LEUCINE ZIPPER PROTEIN 4"/>
    <property type="match status" value="1"/>
</dbReference>
<dbReference type="EMBL" id="JBHLWN010000048">
    <property type="protein sequence ID" value="MFC0213279.1"/>
    <property type="molecule type" value="Genomic_DNA"/>
</dbReference>
<dbReference type="InterPro" id="IPR050768">
    <property type="entry name" value="UPF0353/GerABKA_families"/>
</dbReference>
<gene>
    <name evidence="5" type="ORF">ACFFK0_12595</name>
</gene>
<comment type="caution">
    <text evidence="5">The sequence shown here is derived from an EMBL/GenBank/DDBJ whole genome shotgun (WGS) entry which is preliminary data.</text>
</comment>